<dbReference type="InterPro" id="IPR038063">
    <property type="entry name" value="Transpep_catalytic_dom"/>
</dbReference>
<reference evidence="9 10" key="1">
    <citation type="submission" date="2019-02" db="EMBL/GenBank/DDBJ databases">
        <title>Sequencing the genomes of 1000 actinobacteria strains.</title>
        <authorList>
            <person name="Klenk H.-P."/>
        </authorList>
    </citation>
    <scope>NUCLEOTIDE SEQUENCE [LARGE SCALE GENOMIC DNA]</scope>
    <source>
        <strain evidence="9 10">DSM 45779</strain>
    </source>
</reference>
<keyword evidence="2" id="KW-0808">Transferase</keyword>
<dbReference type="Gene3D" id="2.40.440.10">
    <property type="entry name" value="L,D-transpeptidase catalytic domain-like"/>
    <property type="match status" value="1"/>
</dbReference>
<feature type="signal peptide" evidence="7">
    <location>
        <begin position="1"/>
        <end position="26"/>
    </location>
</feature>
<dbReference type="InterPro" id="IPR005490">
    <property type="entry name" value="LD_TPept_cat_dom"/>
</dbReference>
<protein>
    <submittedName>
        <fullName evidence="9">L,D-transpeptidase-like protein</fullName>
    </submittedName>
</protein>
<keyword evidence="5 6" id="KW-0961">Cell wall biogenesis/degradation</keyword>
<name>A0A4Q7USU7_PSEST</name>
<comment type="caution">
    <text evidence="9">The sequence shown here is derived from an EMBL/GenBank/DDBJ whole genome shotgun (WGS) entry which is preliminary data.</text>
</comment>
<dbReference type="EMBL" id="SHKL01000001">
    <property type="protein sequence ID" value="RZT83908.1"/>
    <property type="molecule type" value="Genomic_DNA"/>
</dbReference>
<keyword evidence="3 6" id="KW-0133">Cell shape</keyword>
<organism evidence="9 10">
    <name type="scientific">Pseudonocardia sediminis</name>
    <dbReference type="NCBI Taxonomy" id="1397368"/>
    <lineage>
        <taxon>Bacteria</taxon>
        <taxon>Bacillati</taxon>
        <taxon>Actinomycetota</taxon>
        <taxon>Actinomycetes</taxon>
        <taxon>Pseudonocardiales</taxon>
        <taxon>Pseudonocardiaceae</taxon>
        <taxon>Pseudonocardia</taxon>
    </lineage>
</organism>
<comment type="pathway">
    <text evidence="1 6">Cell wall biogenesis; peptidoglycan biosynthesis.</text>
</comment>
<evidence type="ECO:0000313" key="9">
    <source>
        <dbReference type="EMBL" id="RZT83908.1"/>
    </source>
</evidence>
<keyword evidence="10" id="KW-1185">Reference proteome</keyword>
<keyword evidence="4 6" id="KW-0573">Peptidoglycan synthesis</keyword>
<dbReference type="PROSITE" id="PS52029">
    <property type="entry name" value="LD_TPASE"/>
    <property type="match status" value="1"/>
</dbReference>
<dbReference type="GO" id="GO:0018104">
    <property type="term" value="P:peptidoglycan-protein cross-linking"/>
    <property type="evidence" value="ECO:0007669"/>
    <property type="project" value="TreeGrafter"/>
</dbReference>
<evidence type="ECO:0000256" key="3">
    <source>
        <dbReference type="ARBA" id="ARBA00022960"/>
    </source>
</evidence>
<dbReference type="GO" id="GO:0008360">
    <property type="term" value="P:regulation of cell shape"/>
    <property type="evidence" value="ECO:0007669"/>
    <property type="project" value="UniProtKB-UniRule"/>
</dbReference>
<feature type="active site" description="Nucleophile" evidence="6">
    <location>
        <position position="174"/>
    </location>
</feature>
<evidence type="ECO:0000256" key="6">
    <source>
        <dbReference type="PROSITE-ProRule" id="PRU01373"/>
    </source>
</evidence>
<keyword evidence="7" id="KW-0732">Signal</keyword>
<dbReference type="SUPFAM" id="SSF141523">
    <property type="entry name" value="L,D-transpeptidase catalytic domain-like"/>
    <property type="match status" value="1"/>
</dbReference>
<evidence type="ECO:0000256" key="4">
    <source>
        <dbReference type="ARBA" id="ARBA00022984"/>
    </source>
</evidence>
<dbReference type="PANTHER" id="PTHR30582">
    <property type="entry name" value="L,D-TRANSPEPTIDASE"/>
    <property type="match status" value="1"/>
</dbReference>
<dbReference type="Proteomes" id="UP000291591">
    <property type="component" value="Unassembled WGS sequence"/>
</dbReference>
<evidence type="ECO:0000256" key="1">
    <source>
        <dbReference type="ARBA" id="ARBA00004752"/>
    </source>
</evidence>
<dbReference type="GO" id="GO:0016740">
    <property type="term" value="F:transferase activity"/>
    <property type="evidence" value="ECO:0007669"/>
    <property type="project" value="UniProtKB-KW"/>
</dbReference>
<dbReference type="InterPro" id="IPR050979">
    <property type="entry name" value="LD-transpeptidase"/>
</dbReference>
<dbReference type="UniPathway" id="UPA00219"/>
<proteinExistence type="predicted"/>
<dbReference type="Pfam" id="PF03734">
    <property type="entry name" value="YkuD"/>
    <property type="match status" value="1"/>
</dbReference>
<dbReference type="GO" id="GO:0071555">
    <property type="term" value="P:cell wall organization"/>
    <property type="evidence" value="ECO:0007669"/>
    <property type="project" value="UniProtKB-UniRule"/>
</dbReference>
<sequence>MSLRRPVVLTVVLVMLAVGVLTGATAAASASAPATPAAAPLPAPAGATPAARPAAAVPSLVARSAATPATAATQGASAALAKVRPPCRVTARACVDLSAKKAWLTNGAGRIVYGPVSVLGGRRGEPTPVGTFSVSNKVRDYHSRQFDAPMPYSVFFMPGIAFHQGSLSTRSAGCLHLSRASAQRFFSELGPGDSVQVVS</sequence>
<evidence type="ECO:0000313" key="10">
    <source>
        <dbReference type="Proteomes" id="UP000291591"/>
    </source>
</evidence>
<evidence type="ECO:0000256" key="7">
    <source>
        <dbReference type="SAM" id="SignalP"/>
    </source>
</evidence>
<dbReference type="GO" id="GO:0005576">
    <property type="term" value="C:extracellular region"/>
    <property type="evidence" value="ECO:0007669"/>
    <property type="project" value="TreeGrafter"/>
</dbReference>
<dbReference type="CDD" id="cd16913">
    <property type="entry name" value="YkuD_like"/>
    <property type="match status" value="1"/>
</dbReference>
<feature type="chain" id="PRO_5020680339" evidence="7">
    <location>
        <begin position="27"/>
        <end position="199"/>
    </location>
</feature>
<feature type="domain" description="L,D-TPase catalytic" evidence="8">
    <location>
        <begin position="91"/>
        <end position="198"/>
    </location>
</feature>
<evidence type="ECO:0000256" key="5">
    <source>
        <dbReference type="ARBA" id="ARBA00023316"/>
    </source>
</evidence>
<evidence type="ECO:0000256" key="2">
    <source>
        <dbReference type="ARBA" id="ARBA00022679"/>
    </source>
</evidence>
<dbReference type="GO" id="GO:0071972">
    <property type="term" value="F:peptidoglycan L,D-transpeptidase activity"/>
    <property type="evidence" value="ECO:0007669"/>
    <property type="project" value="TreeGrafter"/>
</dbReference>
<accession>A0A4Q7USU7</accession>
<evidence type="ECO:0000259" key="8">
    <source>
        <dbReference type="PROSITE" id="PS52029"/>
    </source>
</evidence>
<dbReference type="RefSeq" id="WP_242622873.1">
    <property type="nucleotide sequence ID" value="NZ_SHKL01000001.1"/>
</dbReference>
<gene>
    <name evidence="9" type="ORF">EV383_0735</name>
</gene>
<dbReference type="AlphaFoldDB" id="A0A4Q7USU7"/>
<feature type="active site" description="Proton donor/acceptor" evidence="6">
    <location>
        <position position="163"/>
    </location>
</feature>
<dbReference type="PANTHER" id="PTHR30582:SF33">
    <property type="entry name" value="EXPORTED PROTEIN"/>
    <property type="match status" value="1"/>
</dbReference>